<reference evidence="2" key="1">
    <citation type="journal article" date="2019" name="Sci. Rep.">
        <title>Draft genome of Tanacetum cinerariifolium, the natural source of mosquito coil.</title>
        <authorList>
            <person name="Yamashiro T."/>
            <person name="Shiraishi A."/>
            <person name="Satake H."/>
            <person name="Nakayama K."/>
        </authorList>
    </citation>
    <scope>NUCLEOTIDE SEQUENCE</scope>
</reference>
<keyword evidence="1" id="KW-0175">Coiled coil</keyword>
<name>A0A699HSJ6_TANCI</name>
<feature type="coiled-coil region" evidence="1">
    <location>
        <begin position="284"/>
        <end position="311"/>
    </location>
</feature>
<organism evidence="2">
    <name type="scientific">Tanacetum cinerariifolium</name>
    <name type="common">Dalmatian daisy</name>
    <name type="synonym">Chrysanthemum cinerariifolium</name>
    <dbReference type="NCBI Taxonomy" id="118510"/>
    <lineage>
        <taxon>Eukaryota</taxon>
        <taxon>Viridiplantae</taxon>
        <taxon>Streptophyta</taxon>
        <taxon>Embryophyta</taxon>
        <taxon>Tracheophyta</taxon>
        <taxon>Spermatophyta</taxon>
        <taxon>Magnoliopsida</taxon>
        <taxon>eudicotyledons</taxon>
        <taxon>Gunneridae</taxon>
        <taxon>Pentapetalae</taxon>
        <taxon>asterids</taxon>
        <taxon>campanulids</taxon>
        <taxon>Asterales</taxon>
        <taxon>Asteraceae</taxon>
        <taxon>Asteroideae</taxon>
        <taxon>Anthemideae</taxon>
        <taxon>Anthemidinae</taxon>
        <taxon>Tanacetum</taxon>
    </lineage>
</organism>
<evidence type="ECO:0000313" key="2">
    <source>
        <dbReference type="EMBL" id="GEY69923.1"/>
    </source>
</evidence>
<proteinExistence type="predicted"/>
<accession>A0A699HSJ6</accession>
<dbReference type="AlphaFoldDB" id="A0A699HSJ6"/>
<gene>
    <name evidence="2" type="ORF">Tci_441897</name>
</gene>
<comment type="caution">
    <text evidence="2">The sequence shown here is derived from an EMBL/GenBank/DDBJ whole genome shotgun (WGS) entry which is preliminary data.</text>
</comment>
<protein>
    <submittedName>
        <fullName evidence="2">Uncharacterized protein</fullName>
    </submittedName>
</protein>
<dbReference type="EMBL" id="BKCJ010201358">
    <property type="protein sequence ID" value="GEY69923.1"/>
    <property type="molecule type" value="Genomic_DNA"/>
</dbReference>
<sequence length="462" mass="53385">MNRPRSQNNPALIKKASFRTPNEYLYNVEDCATTFSLWSSPPQSEPHEIIVIAHVNGNHYIKAELRKGYHLSMTNPLRRTYKSDIASGWENPYDSRQEEFREYYYPYIANMQSVLFSFISFSSRLMIVLERETVLQELGMKVMKSDKFTVGCKMNDACQDRIAFVRELESVAGVTVAVKTVVFLKEMMDKKGKCKAILAETSKSLGECISVRDSCLVALQTKQAEFLKFKAFNDRTIDYDKLEHLFCAPTTHDMEILIQTCLTPLAVKTQSNSLKFVHELKQEMHADLKYVESLEKEIDELESDKAEFSDMYDVILHECVSKDVMCSYLMSLSNLDLLDELQCLYLHNVKECECLAQKLSNQTKFVSKEVHTELLTCFVKLEKHSVSLELNLQKRKEQAKNDTIWNEKASHGFRKEREQYIKIQDLKAKLQDNNIAISELKKLFEKGKGKSVDTKFDRPSIV</sequence>
<evidence type="ECO:0000256" key="1">
    <source>
        <dbReference type="SAM" id="Coils"/>
    </source>
</evidence>